<keyword evidence="3 4" id="KW-0505">Motor protein</keyword>
<evidence type="ECO:0000256" key="1">
    <source>
        <dbReference type="ARBA" id="ARBA00022741"/>
    </source>
</evidence>
<evidence type="ECO:0000259" key="6">
    <source>
        <dbReference type="PROSITE" id="PS50067"/>
    </source>
</evidence>
<dbReference type="Pfam" id="PF16796">
    <property type="entry name" value="Microtub_bd"/>
    <property type="match status" value="1"/>
</dbReference>
<dbReference type="PROSITE" id="PS50067">
    <property type="entry name" value="KINESIN_MOTOR_2"/>
    <property type="match status" value="1"/>
</dbReference>
<keyword evidence="4" id="KW-0493">Microtubule</keyword>
<dbReference type="PANTHER" id="PTHR47969:SF29">
    <property type="entry name" value="KINESIN-LIKE PROTEIN"/>
    <property type="match status" value="1"/>
</dbReference>
<keyword evidence="1 3" id="KW-0547">Nucleotide-binding</keyword>
<accession>A0A3R7X263</accession>
<sequence length="499" mass="54696">MVPSRTGSGPQPPGNGVRKDISSCTKNSYSHTHFLLTLSRTCSSTCSNSNFQGNSVDGLHLEKQTRQQVILRPRFYKARAIFTGACPNSVRVALRARPLNSTEAGRGDTSMFRFLSNNRTEMQVVSAGAGGRELVRNFQFDLCASEDMSQDDFFTLSGITTLLDSALEGYLATVFAYGQTGSGKTYSMSGLEEKLGLSKERTTSQDYDDPSDGLIPRSIRYLFQSVASKSPDTTFSMKASYCEIYNEQAYDLLNAASGALNVRWNDRNGRSHSILTITLDQEVLDPNDGHSVVKYGKMSFVDLAGSERLRDTKSANAEETSSINKSLLTLGKVIAALGTKSNTQVFVPYRDSKLTKLLMDSLGGNSLTLMIACVSPSPVVMEDTLSTLNYATRAKNIQNKPTVQMDPKESLILGLRKEVWDPSLTSDGMKPPMRIAPLSGRVPNMPEHEAPPSAADFDSLNGVMSAYQSQLIFLQQENAQLHANQGYSEHRLKSLMCEL</sequence>
<dbReference type="InterPro" id="IPR031852">
    <property type="entry name" value="Vik1/Cik1_MT-bd"/>
</dbReference>
<comment type="similarity">
    <text evidence="3 4">Belongs to the TRAFAC class myosin-kinesin ATPase superfamily. Kinesin family.</text>
</comment>
<name>A0A3R7X263_APHAT</name>
<dbReference type="GO" id="GO:0008017">
    <property type="term" value="F:microtubule binding"/>
    <property type="evidence" value="ECO:0007669"/>
    <property type="project" value="InterPro"/>
</dbReference>
<evidence type="ECO:0000256" key="2">
    <source>
        <dbReference type="ARBA" id="ARBA00022840"/>
    </source>
</evidence>
<feature type="binding site" evidence="3">
    <location>
        <begin position="178"/>
        <end position="185"/>
    </location>
    <ligand>
        <name>ATP</name>
        <dbReference type="ChEBI" id="CHEBI:30616"/>
    </ligand>
</feature>
<evidence type="ECO:0000256" key="5">
    <source>
        <dbReference type="SAM" id="MobiDB-lite"/>
    </source>
</evidence>
<dbReference type="GO" id="GO:0007052">
    <property type="term" value="P:mitotic spindle organization"/>
    <property type="evidence" value="ECO:0007669"/>
    <property type="project" value="TreeGrafter"/>
</dbReference>
<dbReference type="Gene3D" id="3.40.850.10">
    <property type="entry name" value="Kinesin motor domain"/>
    <property type="match status" value="2"/>
</dbReference>
<dbReference type="InterPro" id="IPR001752">
    <property type="entry name" value="Kinesin_motor_dom"/>
</dbReference>
<dbReference type="GO" id="GO:0005875">
    <property type="term" value="C:microtubule associated complex"/>
    <property type="evidence" value="ECO:0007669"/>
    <property type="project" value="TreeGrafter"/>
</dbReference>
<dbReference type="EMBL" id="MZMZ02002600">
    <property type="protein sequence ID" value="RQM25106.1"/>
    <property type="molecule type" value="Genomic_DNA"/>
</dbReference>
<evidence type="ECO:0000256" key="4">
    <source>
        <dbReference type="RuleBase" id="RU000394"/>
    </source>
</evidence>
<dbReference type="AlphaFoldDB" id="A0A3R7X263"/>
<evidence type="ECO:0000256" key="3">
    <source>
        <dbReference type="PROSITE-ProRule" id="PRU00283"/>
    </source>
</evidence>
<dbReference type="Pfam" id="PF00225">
    <property type="entry name" value="Kinesin"/>
    <property type="match status" value="1"/>
</dbReference>
<dbReference type="InterPro" id="IPR027417">
    <property type="entry name" value="P-loop_NTPase"/>
</dbReference>
<dbReference type="InterPro" id="IPR019821">
    <property type="entry name" value="Kinesin_motor_CS"/>
</dbReference>
<feature type="region of interest" description="Disordered" evidence="5">
    <location>
        <begin position="1"/>
        <end position="22"/>
    </location>
</feature>
<proteinExistence type="inferred from homology"/>
<dbReference type="InterPro" id="IPR036961">
    <property type="entry name" value="Kinesin_motor_dom_sf"/>
</dbReference>
<dbReference type="GO" id="GO:0005874">
    <property type="term" value="C:microtubule"/>
    <property type="evidence" value="ECO:0007669"/>
    <property type="project" value="UniProtKB-KW"/>
</dbReference>
<dbReference type="SUPFAM" id="SSF52540">
    <property type="entry name" value="P-loop containing nucleoside triphosphate hydrolases"/>
    <property type="match status" value="1"/>
</dbReference>
<dbReference type="Proteomes" id="UP000284702">
    <property type="component" value="Unassembled WGS sequence"/>
</dbReference>
<keyword evidence="8" id="KW-1185">Reference proteome</keyword>
<keyword evidence="2 3" id="KW-0067">ATP-binding</keyword>
<dbReference type="GO" id="GO:0003777">
    <property type="term" value="F:microtubule motor activity"/>
    <property type="evidence" value="ECO:0007669"/>
    <property type="project" value="InterPro"/>
</dbReference>
<dbReference type="PANTHER" id="PTHR47969">
    <property type="entry name" value="CHROMOSOME-ASSOCIATED KINESIN KIF4A-RELATED"/>
    <property type="match status" value="1"/>
</dbReference>
<comment type="caution">
    <text evidence="7">The sequence shown here is derived from an EMBL/GenBank/DDBJ whole genome shotgun (WGS) entry which is preliminary data.</text>
</comment>
<dbReference type="VEuPathDB" id="FungiDB:H257_06436"/>
<protein>
    <recommendedName>
        <fullName evidence="4">Kinesin-like protein</fullName>
    </recommendedName>
</protein>
<evidence type="ECO:0000313" key="8">
    <source>
        <dbReference type="Proteomes" id="UP000284702"/>
    </source>
</evidence>
<dbReference type="GO" id="GO:0005524">
    <property type="term" value="F:ATP binding"/>
    <property type="evidence" value="ECO:0007669"/>
    <property type="project" value="UniProtKB-UniRule"/>
</dbReference>
<reference evidence="7" key="1">
    <citation type="submission" date="2018-07" db="EMBL/GenBank/DDBJ databases">
        <title>Annotation of Aphanomyces astaci genome assembly.</title>
        <authorList>
            <person name="Studholme D.J."/>
        </authorList>
    </citation>
    <scope>NUCLEOTIDE SEQUENCE [LARGE SCALE GENOMIC DNA]</scope>
    <source>
        <strain evidence="7">Pc</strain>
    </source>
</reference>
<organism evidence="7 8">
    <name type="scientific">Aphanomyces astaci</name>
    <name type="common">Crayfish plague agent</name>
    <dbReference type="NCBI Taxonomy" id="112090"/>
    <lineage>
        <taxon>Eukaryota</taxon>
        <taxon>Sar</taxon>
        <taxon>Stramenopiles</taxon>
        <taxon>Oomycota</taxon>
        <taxon>Saprolegniomycetes</taxon>
        <taxon>Saprolegniales</taxon>
        <taxon>Verrucalvaceae</taxon>
        <taxon>Aphanomyces</taxon>
    </lineage>
</organism>
<dbReference type="SMART" id="SM00129">
    <property type="entry name" value="KISc"/>
    <property type="match status" value="1"/>
</dbReference>
<dbReference type="InterPro" id="IPR027640">
    <property type="entry name" value="Kinesin-like_fam"/>
</dbReference>
<feature type="domain" description="Kinesin motor" evidence="6">
    <location>
        <begin position="89"/>
        <end position="397"/>
    </location>
</feature>
<dbReference type="GO" id="GO:0007018">
    <property type="term" value="P:microtubule-based movement"/>
    <property type="evidence" value="ECO:0007669"/>
    <property type="project" value="InterPro"/>
</dbReference>
<dbReference type="PRINTS" id="PR00380">
    <property type="entry name" value="KINESINHEAVY"/>
</dbReference>
<dbReference type="GO" id="GO:0051231">
    <property type="term" value="P:spindle elongation"/>
    <property type="evidence" value="ECO:0007669"/>
    <property type="project" value="TreeGrafter"/>
</dbReference>
<gene>
    <name evidence="7" type="ORF">B5M09_005057</name>
</gene>
<dbReference type="PROSITE" id="PS00411">
    <property type="entry name" value="KINESIN_MOTOR_1"/>
    <property type="match status" value="1"/>
</dbReference>
<evidence type="ECO:0000313" key="7">
    <source>
        <dbReference type="EMBL" id="RQM25106.1"/>
    </source>
</evidence>